<accession>T1IFC3</accession>
<dbReference type="EMBL" id="ACPB03008162">
    <property type="status" value="NOT_ANNOTATED_CDS"/>
    <property type="molecule type" value="Genomic_DNA"/>
</dbReference>
<dbReference type="InParanoid" id="T1IFC3"/>
<dbReference type="Proteomes" id="UP000015103">
    <property type="component" value="Unassembled WGS sequence"/>
</dbReference>
<evidence type="ECO:0000313" key="1">
    <source>
        <dbReference type="EnsemblMetazoa" id="RPRC014992-PA"/>
    </source>
</evidence>
<sequence length="77" mass="8574">MSDAFIQTTLKVFDVGVETGGILTPRVTLEPPNYDGIECLAIQGNTLFSGSRDCIIKKWSLDNHELLLISEFLNPYN</sequence>
<dbReference type="SUPFAM" id="SSF50978">
    <property type="entry name" value="WD40 repeat-like"/>
    <property type="match status" value="1"/>
</dbReference>
<dbReference type="STRING" id="13249.T1IFC3"/>
<dbReference type="AlphaFoldDB" id="T1IFC3"/>
<proteinExistence type="predicted"/>
<reference evidence="1" key="1">
    <citation type="submission" date="2015-05" db="UniProtKB">
        <authorList>
            <consortium name="EnsemblMetazoa"/>
        </authorList>
    </citation>
    <scope>IDENTIFICATION</scope>
</reference>
<protein>
    <submittedName>
        <fullName evidence="1">Uncharacterized protein</fullName>
    </submittedName>
</protein>
<dbReference type="InterPro" id="IPR036322">
    <property type="entry name" value="WD40_repeat_dom_sf"/>
</dbReference>
<name>T1IFC3_RHOPR</name>
<dbReference type="eggNOG" id="KOG0244">
    <property type="taxonomic scope" value="Eukaryota"/>
</dbReference>
<dbReference type="VEuPathDB" id="VectorBase:RPRC014992"/>
<keyword evidence="2" id="KW-1185">Reference proteome</keyword>
<evidence type="ECO:0000313" key="2">
    <source>
        <dbReference type="Proteomes" id="UP000015103"/>
    </source>
</evidence>
<dbReference type="HOGENOM" id="CLU_2641208_0_0_1"/>
<dbReference type="EnsemblMetazoa" id="RPRC014992-RA">
    <property type="protein sequence ID" value="RPRC014992-PA"/>
    <property type="gene ID" value="RPRC014992"/>
</dbReference>
<organism evidence="1 2">
    <name type="scientific">Rhodnius prolixus</name>
    <name type="common">Triatomid bug</name>
    <dbReference type="NCBI Taxonomy" id="13249"/>
    <lineage>
        <taxon>Eukaryota</taxon>
        <taxon>Metazoa</taxon>
        <taxon>Ecdysozoa</taxon>
        <taxon>Arthropoda</taxon>
        <taxon>Hexapoda</taxon>
        <taxon>Insecta</taxon>
        <taxon>Pterygota</taxon>
        <taxon>Neoptera</taxon>
        <taxon>Paraneoptera</taxon>
        <taxon>Hemiptera</taxon>
        <taxon>Heteroptera</taxon>
        <taxon>Panheteroptera</taxon>
        <taxon>Cimicomorpha</taxon>
        <taxon>Reduviidae</taxon>
        <taxon>Triatominae</taxon>
        <taxon>Rhodnius</taxon>
    </lineage>
</organism>